<dbReference type="EMBL" id="CM047750">
    <property type="protein sequence ID" value="KAJ0007619.1"/>
    <property type="molecule type" value="Genomic_DNA"/>
</dbReference>
<comment type="caution">
    <text evidence="1">The sequence shown here is derived from an EMBL/GenBank/DDBJ whole genome shotgun (WGS) entry which is preliminary data.</text>
</comment>
<evidence type="ECO:0000313" key="1">
    <source>
        <dbReference type="EMBL" id="KAJ0007619.1"/>
    </source>
</evidence>
<accession>A0ACC0X2V8</accession>
<name>A0ACC0X2V8_9ROSI</name>
<organism evidence="1 2">
    <name type="scientific">Pistacia integerrima</name>
    <dbReference type="NCBI Taxonomy" id="434235"/>
    <lineage>
        <taxon>Eukaryota</taxon>
        <taxon>Viridiplantae</taxon>
        <taxon>Streptophyta</taxon>
        <taxon>Embryophyta</taxon>
        <taxon>Tracheophyta</taxon>
        <taxon>Spermatophyta</taxon>
        <taxon>Magnoliopsida</taxon>
        <taxon>eudicotyledons</taxon>
        <taxon>Gunneridae</taxon>
        <taxon>Pentapetalae</taxon>
        <taxon>rosids</taxon>
        <taxon>malvids</taxon>
        <taxon>Sapindales</taxon>
        <taxon>Anacardiaceae</taxon>
        <taxon>Pistacia</taxon>
    </lineage>
</organism>
<protein>
    <submittedName>
        <fullName evidence="1">Uncharacterized protein</fullName>
    </submittedName>
</protein>
<keyword evidence="2" id="KW-1185">Reference proteome</keyword>
<gene>
    <name evidence="1" type="ORF">Pint_30462</name>
</gene>
<evidence type="ECO:0000313" key="2">
    <source>
        <dbReference type="Proteomes" id="UP001163603"/>
    </source>
</evidence>
<proteinExistence type="predicted"/>
<reference evidence="2" key="1">
    <citation type="journal article" date="2023" name="G3 (Bethesda)">
        <title>Genome assembly and association tests identify interacting loci associated with vigor, precocity, and sex in interspecific pistachio rootstocks.</title>
        <authorList>
            <person name="Palmer W."/>
            <person name="Jacygrad E."/>
            <person name="Sagayaradj S."/>
            <person name="Cavanaugh K."/>
            <person name="Han R."/>
            <person name="Bertier L."/>
            <person name="Beede B."/>
            <person name="Kafkas S."/>
            <person name="Golino D."/>
            <person name="Preece J."/>
            <person name="Michelmore R."/>
        </authorList>
    </citation>
    <scope>NUCLEOTIDE SEQUENCE [LARGE SCALE GENOMIC DNA]</scope>
</reference>
<sequence length="402" mass="44737">MASDASPSYNLLCVMVSLCVSVAFVFPFSCNGGAESYFFILGDSLFDAGNNQYISSYSYIPGYHLPYGKTYFPLHPTGRYSDGRLAPDFIASKLNLPFMPPILKPGANFTHGANFASAGAAATLNVTNAARKIFLCLSDDFWETGPTVQGVSSKLDERTWHRSEAKRRLGSAVYLISIGGNDYFRQSSSNSDDTIPEQQEYVDKVIETIFQDVQEIYNGGRKFMFQNVGPLGCVPMSKQMSDMSDEACVGLQITLAILHNNALVKKLRKLTSENSWPGFVFSVFDYFTAVGNRIKDPTTYGFKFGDVACCGVGSYRGLECGSLTQSYELCFNPSEYMCTLMVPITLKLSTLNWLTLCGLEDQRFFICPSPIYLNTRLKLKLKQNQRSGDLTIILSYRFHLNI</sequence>
<dbReference type="Proteomes" id="UP001163603">
    <property type="component" value="Chromosome 15"/>
</dbReference>